<sequence length="128" mass="14118">MNSVAHFSASSAPRANATYAARKIFSPDFVPDSIKPRECLAEFLSIVSTLCLCLPGQSDAHFHSRPCCFHPHPPATRQPPFCFPPSQILWSDSDPALLSPTHVPRRKQTPECAQSENQIPSQTKPEHA</sequence>
<protein>
    <submittedName>
        <fullName evidence="2">Uncharacterized protein</fullName>
    </submittedName>
</protein>
<accession>A0A8D8VZL9</accession>
<evidence type="ECO:0000256" key="1">
    <source>
        <dbReference type="SAM" id="MobiDB-lite"/>
    </source>
</evidence>
<name>A0A8D8VZL9_9HEMI</name>
<dbReference type="EMBL" id="HBUF01118436">
    <property type="protein sequence ID" value="CAG6641623.1"/>
    <property type="molecule type" value="Transcribed_RNA"/>
</dbReference>
<reference evidence="2" key="1">
    <citation type="submission" date="2021-05" db="EMBL/GenBank/DDBJ databases">
        <authorList>
            <person name="Alioto T."/>
            <person name="Alioto T."/>
            <person name="Gomez Garrido J."/>
        </authorList>
    </citation>
    <scope>NUCLEOTIDE SEQUENCE</scope>
</reference>
<organism evidence="2">
    <name type="scientific">Cacopsylla melanoneura</name>
    <dbReference type="NCBI Taxonomy" id="428564"/>
    <lineage>
        <taxon>Eukaryota</taxon>
        <taxon>Metazoa</taxon>
        <taxon>Ecdysozoa</taxon>
        <taxon>Arthropoda</taxon>
        <taxon>Hexapoda</taxon>
        <taxon>Insecta</taxon>
        <taxon>Pterygota</taxon>
        <taxon>Neoptera</taxon>
        <taxon>Paraneoptera</taxon>
        <taxon>Hemiptera</taxon>
        <taxon>Sternorrhyncha</taxon>
        <taxon>Psylloidea</taxon>
        <taxon>Psyllidae</taxon>
        <taxon>Psyllinae</taxon>
        <taxon>Cacopsylla</taxon>
    </lineage>
</organism>
<feature type="compositionally biased region" description="Polar residues" evidence="1">
    <location>
        <begin position="111"/>
        <end position="128"/>
    </location>
</feature>
<evidence type="ECO:0000313" key="2">
    <source>
        <dbReference type="EMBL" id="CAG6641623.1"/>
    </source>
</evidence>
<proteinExistence type="predicted"/>
<feature type="region of interest" description="Disordered" evidence="1">
    <location>
        <begin position="93"/>
        <end position="128"/>
    </location>
</feature>
<dbReference type="AlphaFoldDB" id="A0A8D8VZL9"/>